<keyword evidence="7" id="KW-0963">Cytoplasm</keyword>
<keyword evidence="5 7" id="KW-0547">Nucleotide-binding</keyword>
<comment type="caution">
    <text evidence="10">The sequence shown here is derived from an EMBL/GenBank/DDBJ whole genome shotgun (WGS) entry which is preliminary data.</text>
</comment>
<dbReference type="CDD" id="cd05943">
    <property type="entry name" value="AACS"/>
    <property type="match status" value="1"/>
</dbReference>
<comment type="catalytic activity">
    <reaction evidence="7">
        <text>acetoacetate + ATP + CoA = acetoacetyl-CoA + AMP + diphosphate</text>
        <dbReference type="Rhea" id="RHEA:16117"/>
        <dbReference type="ChEBI" id="CHEBI:13705"/>
        <dbReference type="ChEBI" id="CHEBI:30616"/>
        <dbReference type="ChEBI" id="CHEBI:33019"/>
        <dbReference type="ChEBI" id="CHEBI:57286"/>
        <dbReference type="ChEBI" id="CHEBI:57287"/>
        <dbReference type="ChEBI" id="CHEBI:456215"/>
        <dbReference type="EC" id="6.2.1.16"/>
    </reaction>
</comment>
<keyword evidence="7" id="KW-0276">Fatty acid metabolism</keyword>
<evidence type="ECO:0000313" key="11">
    <source>
        <dbReference type="Proteomes" id="UP001159405"/>
    </source>
</evidence>
<dbReference type="PANTHER" id="PTHR42921:SF1">
    <property type="entry name" value="ACETOACETYL-COA SYNTHETASE"/>
    <property type="match status" value="1"/>
</dbReference>
<evidence type="ECO:0000259" key="9">
    <source>
        <dbReference type="Pfam" id="PF16177"/>
    </source>
</evidence>
<dbReference type="EC" id="6.2.1.16" evidence="2 7"/>
<reference evidence="10 11" key="1">
    <citation type="submission" date="2022-05" db="EMBL/GenBank/DDBJ databases">
        <authorList>
            <consortium name="Genoscope - CEA"/>
            <person name="William W."/>
        </authorList>
    </citation>
    <scope>NUCLEOTIDE SEQUENCE [LARGE SCALE GENOMIC DNA]</scope>
</reference>
<dbReference type="Pfam" id="PF00501">
    <property type="entry name" value="AMP-binding"/>
    <property type="match status" value="1"/>
</dbReference>
<evidence type="ECO:0000256" key="7">
    <source>
        <dbReference type="RuleBase" id="RU367019"/>
    </source>
</evidence>
<dbReference type="Gene3D" id="3.40.50.12780">
    <property type="entry name" value="N-terminal domain of ligase-like"/>
    <property type="match status" value="1"/>
</dbReference>
<dbReference type="PANTHER" id="PTHR42921">
    <property type="entry name" value="ACETOACETYL-COA SYNTHETASE"/>
    <property type="match status" value="1"/>
</dbReference>
<name>A0ABN8NGS9_9CNID</name>
<dbReference type="EMBL" id="CALNXK010000016">
    <property type="protein sequence ID" value="CAH3103509.1"/>
    <property type="molecule type" value="Genomic_DNA"/>
</dbReference>
<accession>A0ABN8NGS9</accession>
<feature type="domain" description="AMP-dependent synthetase/ligase" evidence="8">
    <location>
        <begin position="113"/>
        <end position="492"/>
    </location>
</feature>
<evidence type="ECO:0000259" key="8">
    <source>
        <dbReference type="Pfam" id="PF00501"/>
    </source>
</evidence>
<dbReference type="InterPro" id="IPR005914">
    <property type="entry name" value="Acac_CoA_synth"/>
</dbReference>
<dbReference type="Pfam" id="PF16177">
    <property type="entry name" value="ACAS_N"/>
    <property type="match status" value="1"/>
</dbReference>
<dbReference type="NCBIfam" id="NF002937">
    <property type="entry name" value="PRK03584.1"/>
    <property type="match status" value="1"/>
</dbReference>
<evidence type="ECO:0000256" key="4">
    <source>
        <dbReference type="ARBA" id="ARBA00022598"/>
    </source>
</evidence>
<dbReference type="Proteomes" id="UP001159405">
    <property type="component" value="Unassembled WGS sequence"/>
</dbReference>
<dbReference type="InterPro" id="IPR042099">
    <property type="entry name" value="ANL_N_sf"/>
</dbReference>
<evidence type="ECO:0000256" key="5">
    <source>
        <dbReference type="ARBA" id="ARBA00022741"/>
    </source>
</evidence>
<keyword evidence="11" id="KW-1185">Reference proteome</keyword>
<evidence type="ECO:0000256" key="2">
    <source>
        <dbReference type="ARBA" id="ARBA00012988"/>
    </source>
</evidence>
<dbReference type="InterPro" id="IPR045851">
    <property type="entry name" value="AMP-bd_C_sf"/>
</dbReference>
<comment type="subcellular location">
    <subcellularLocation>
        <location evidence="7">Cytoplasm</location>
        <location evidence="7">Cytosol</location>
    </subcellularLocation>
</comment>
<dbReference type="InterPro" id="IPR020845">
    <property type="entry name" value="AMP-binding_CS"/>
</dbReference>
<keyword evidence="7" id="KW-0443">Lipid metabolism</keyword>
<dbReference type="Gene3D" id="3.30.300.30">
    <property type="match status" value="1"/>
</dbReference>
<comment type="similarity">
    <text evidence="1 7">Belongs to the ATP-dependent AMP-binding enzyme family.</text>
</comment>
<evidence type="ECO:0000256" key="3">
    <source>
        <dbReference type="ARBA" id="ARBA00015326"/>
    </source>
</evidence>
<dbReference type="PROSITE" id="PS00455">
    <property type="entry name" value="AMP_BINDING"/>
    <property type="match status" value="1"/>
</dbReference>
<protein>
    <recommendedName>
        <fullName evidence="3 7">Acetoacetyl-CoA synthetase</fullName>
        <ecNumber evidence="2 7">6.2.1.16</ecNumber>
    </recommendedName>
</protein>
<sequence>MWSTDRSNSNVEMASVREDRPNLMWKPSPGRLTNIHRFQSVVNHSFGLNLETYEELRKWSVTNCADFWEIFWKYADILHSQTYEEVLDQSQPMETIPEWFRGARLNFAENLLRYDDDKVALYTAGEGQEVQSVTFHQLRKNVTVLASALKNLGIKKGDRVVGYIPNCALAVEAMLATASLGAIWSSTSPDFGVSGVLDRFTQITPKVIFSVDAVRYNKKIHNHLGKLTQVVQSLPDLEKVIVMPFVGKADEIDLSNIPNSILLSEFSKFADERPVLEFAQVPFNHPLFIMYSSGTTGPPKCMVHSVGGTLIQHLKEHLLHGNMNRQDVILYYSTTGWMMWNWLVSALAVGAAVVLYDGSPFIPTPHVLWDLVDQIGITVLGTGAKWLSALEDRKVHPIKTHNLSSLHTILSTGSPLKPASFDYVYSSIKKDVLLGSISGGTDIISCFVGQNPTVPVYRGEIQTRNLGMAVESWNDEGQAVYDQSGELVCTKPFPCMPVYFWNDPQGLKYKKAYFNKFAGVWTHGDFCSINSCTGGIVMLGRSDGTLNPAGVRFGSAEIYSIVERFDDVEDSLCVGQPTHEGERVVLFLKMANGYRFSDELVSRVKSTIRQLLSARHVPEILLETKEIPYTASGKKVEVAVKRILKGEHIKNRGALANPNSLDLYYDIPELKQG</sequence>
<dbReference type="InterPro" id="IPR000873">
    <property type="entry name" value="AMP-dep_synth/lig_dom"/>
</dbReference>
<dbReference type="NCBIfam" id="TIGR01217">
    <property type="entry name" value="ac_ac_CoA_syn"/>
    <property type="match status" value="1"/>
</dbReference>
<organism evidence="10 11">
    <name type="scientific">Porites lobata</name>
    <dbReference type="NCBI Taxonomy" id="104759"/>
    <lineage>
        <taxon>Eukaryota</taxon>
        <taxon>Metazoa</taxon>
        <taxon>Cnidaria</taxon>
        <taxon>Anthozoa</taxon>
        <taxon>Hexacorallia</taxon>
        <taxon>Scleractinia</taxon>
        <taxon>Fungiina</taxon>
        <taxon>Poritidae</taxon>
        <taxon>Porites</taxon>
    </lineage>
</organism>
<feature type="domain" description="Acetyl-coenzyme A synthetase N-terminal" evidence="9">
    <location>
        <begin position="53"/>
        <end position="110"/>
    </location>
</feature>
<evidence type="ECO:0000256" key="1">
    <source>
        <dbReference type="ARBA" id="ARBA00006432"/>
    </source>
</evidence>
<proteinExistence type="inferred from homology"/>
<evidence type="ECO:0000256" key="6">
    <source>
        <dbReference type="ARBA" id="ARBA00022840"/>
    </source>
</evidence>
<keyword evidence="4 7" id="KW-0436">Ligase</keyword>
<gene>
    <name evidence="10" type="ORF">PLOB_00011292</name>
</gene>
<evidence type="ECO:0000313" key="10">
    <source>
        <dbReference type="EMBL" id="CAH3103509.1"/>
    </source>
</evidence>
<keyword evidence="6 7" id="KW-0067">ATP-binding</keyword>
<dbReference type="InterPro" id="IPR032387">
    <property type="entry name" value="ACAS_N"/>
</dbReference>
<comment type="function">
    <text evidence="7">Converts acetoacetate to acetoacetyl-CoA in the cytosol.</text>
</comment>
<dbReference type="SUPFAM" id="SSF56801">
    <property type="entry name" value="Acetyl-CoA synthetase-like"/>
    <property type="match status" value="1"/>
</dbReference>